<dbReference type="STRING" id="1434700.SAMN06296427_101129"/>
<evidence type="ECO:0000256" key="5">
    <source>
        <dbReference type="SAM" id="Phobius"/>
    </source>
</evidence>
<evidence type="ECO:0000313" key="7">
    <source>
        <dbReference type="Proteomes" id="UP000192393"/>
    </source>
</evidence>
<keyword evidence="4 5" id="KW-0472">Membrane</keyword>
<evidence type="ECO:0000313" key="6">
    <source>
        <dbReference type="EMBL" id="SMC32780.1"/>
    </source>
</evidence>
<proteinExistence type="predicted"/>
<dbReference type="InterPro" id="IPR019109">
    <property type="entry name" value="MamF_MmsF"/>
</dbReference>
<name>A0A1W1Y989_9FLAO</name>
<evidence type="ECO:0000256" key="4">
    <source>
        <dbReference type="ARBA" id="ARBA00023136"/>
    </source>
</evidence>
<dbReference type="RefSeq" id="WP_084015345.1">
    <property type="nucleotide sequence ID" value="NZ_FWXS01000001.1"/>
</dbReference>
<reference evidence="6 7" key="1">
    <citation type="submission" date="2017-04" db="EMBL/GenBank/DDBJ databases">
        <authorList>
            <person name="Afonso C.L."/>
            <person name="Miller P.J."/>
            <person name="Scott M.A."/>
            <person name="Spackman E."/>
            <person name="Goraichik I."/>
            <person name="Dimitrov K.M."/>
            <person name="Suarez D.L."/>
            <person name="Swayne D.E."/>
        </authorList>
    </citation>
    <scope>NUCLEOTIDE SEQUENCE [LARGE SCALE GENOMIC DNA]</scope>
    <source>
        <strain evidence="6 7">CGMCC 1.12708</strain>
    </source>
</reference>
<dbReference type="EMBL" id="FWXS01000001">
    <property type="protein sequence ID" value="SMC32780.1"/>
    <property type="molecule type" value="Genomic_DNA"/>
</dbReference>
<accession>A0A1W1Y989</accession>
<keyword evidence="3 5" id="KW-1133">Transmembrane helix</keyword>
<evidence type="ECO:0000256" key="3">
    <source>
        <dbReference type="ARBA" id="ARBA00022989"/>
    </source>
</evidence>
<organism evidence="6 7">
    <name type="scientific">Moheibacter sediminis</name>
    <dbReference type="NCBI Taxonomy" id="1434700"/>
    <lineage>
        <taxon>Bacteria</taxon>
        <taxon>Pseudomonadati</taxon>
        <taxon>Bacteroidota</taxon>
        <taxon>Flavobacteriia</taxon>
        <taxon>Flavobacteriales</taxon>
        <taxon>Weeksellaceae</taxon>
        <taxon>Moheibacter</taxon>
    </lineage>
</organism>
<protein>
    <submittedName>
        <fullName evidence="6">Uncharacterized membrane protein</fullName>
    </submittedName>
</protein>
<comment type="subcellular location">
    <subcellularLocation>
        <location evidence="1">Membrane</location>
        <topology evidence="1">Multi-pass membrane protein</topology>
    </subcellularLocation>
</comment>
<keyword evidence="2 5" id="KW-0812">Transmembrane</keyword>
<keyword evidence="7" id="KW-1185">Reference proteome</keyword>
<gene>
    <name evidence="6" type="ORF">SAMN06296427_101129</name>
</gene>
<sequence>MDEKTKGIVSYLTWIGLIIVILTDKPRSEYVSFHIRQSLGLMLLWSFGGIFYYLPGIGKFIVGLLYLVLFVFWIIALMGALNHERKIIPVLGEKFQEWFKSI</sequence>
<feature type="transmembrane region" description="Helical" evidence="5">
    <location>
        <begin position="35"/>
        <end position="54"/>
    </location>
</feature>
<dbReference type="Proteomes" id="UP000192393">
    <property type="component" value="Unassembled WGS sequence"/>
</dbReference>
<feature type="transmembrane region" description="Helical" evidence="5">
    <location>
        <begin position="6"/>
        <end position="23"/>
    </location>
</feature>
<evidence type="ECO:0000256" key="2">
    <source>
        <dbReference type="ARBA" id="ARBA00022692"/>
    </source>
</evidence>
<evidence type="ECO:0000256" key="1">
    <source>
        <dbReference type="ARBA" id="ARBA00004141"/>
    </source>
</evidence>
<dbReference type="AlphaFoldDB" id="A0A1W1Y989"/>
<feature type="transmembrane region" description="Helical" evidence="5">
    <location>
        <begin position="60"/>
        <end position="81"/>
    </location>
</feature>
<dbReference type="OrthoDB" id="6400719at2"/>
<dbReference type="Pfam" id="PF09685">
    <property type="entry name" value="MamF_MmsF"/>
    <property type="match status" value="1"/>
</dbReference>